<evidence type="ECO:0000313" key="1">
    <source>
        <dbReference type="EMBL" id="SVD07748.1"/>
    </source>
</evidence>
<reference evidence="1" key="1">
    <citation type="submission" date="2018-05" db="EMBL/GenBank/DDBJ databases">
        <authorList>
            <person name="Lanie J.A."/>
            <person name="Ng W.-L."/>
            <person name="Kazmierczak K.M."/>
            <person name="Andrzejewski T.M."/>
            <person name="Davidsen T.M."/>
            <person name="Wayne K.J."/>
            <person name="Tettelin H."/>
            <person name="Glass J.I."/>
            <person name="Rusch D."/>
            <person name="Podicherti R."/>
            <person name="Tsui H.-C.T."/>
            <person name="Winkler M.E."/>
        </authorList>
    </citation>
    <scope>NUCLEOTIDE SEQUENCE</scope>
</reference>
<protein>
    <submittedName>
        <fullName evidence="1">Uncharacterized protein</fullName>
    </submittedName>
</protein>
<dbReference type="AlphaFoldDB" id="A0A382SF02"/>
<feature type="non-terminal residue" evidence="1">
    <location>
        <position position="1"/>
    </location>
</feature>
<name>A0A382SF02_9ZZZZ</name>
<dbReference type="EMBL" id="UINC01128172">
    <property type="protein sequence ID" value="SVD07748.1"/>
    <property type="molecule type" value="Genomic_DNA"/>
</dbReference>
<proteinExistence type="predicted"/>
<feature type="non-terminal residue" evidence="1">
    <location>
        <position position="46"/>
    </location>
</feature>
<sequence length="46" mass="4985">VRGYAKNRRHDLKQILYGSVITRDGGVPLYGRAMSGCTSDVTAATE</sequence>
<organism evidence="1">
    <name type="scientific">marine metagenome</name>
    <dbReference type="NCBI Taxonomy" id="408172"/>
    <lineage>
        <taxon>unclassified sequences</taxon>
        <taxon>metagenomes</taxon>
        <taxon>ecological metagenomes</taxon>
    </lineage>
</organism>
<accession>A0A382SF02</accession>
<gene>
    <name evidence="1" type="ORF">METZ01_LOCUS360602</name>
</gene>